<evidence type="ECO:0000256" key="4">
    <source>
        <dbReference type="ARBA" id="ARBA00023239"/>
    </source>
</evidence>
<comment type="cofactor">
    <cofactor evidence="1">
        <name>Zn(2+)</name>
        <dbReference type="ChEBI" id="CHEBI:29105"/>
    </cofactor>
</comment>
<dbReference type="SUPFAM" id="SSF55620">
    <property type="entry name" value="Tetrahydrobiopterin biosynthesis enzymes-like"/>
    <property type="match status" value="1"/>
</dbReference>
<evidence type="ECO:0000313" key="5">
    <source>
        <dbReference type="EMBL" id="CAB5224196.1"/>
    </source>
</evidence>
<name>A0A6J7X541_9CAUD</name>
<reference evidence="5" key="1">
    <citation type="submission" date="2020-05" db="EMBL/GenBank/DDBJ databases">
        <authorList>
            <person name="Chiriac C."/>
            <person name="Salcher M."/>
            <person name="Ghai R."/>
            <person name="Kavagutti S V."/>
        </authorList>
    </citation>
    <scope>NUCLEOTIDE SEQUENCE</scope>
</reference>
<dbReference type="Gene3D" id="3.30.479.10">
    <property type="entry name" value="6-pyruvoyl tetrahydropterin synthase/QueD"/>
    <property type="match status" value="1"/>
</dbReference>
<dbReference type="InterPro" id="IPR007115">
    <property type="entry name" value="6-PTP_synth/QueD"/>
</dbReference>
<protein>
    <submittedName>
        <fullName evidence="5">COG0720 6-pyruvoyl-tetrahydropterin synthase</fullName>
    </submittedName>
</protein>
<dbReference type="GO" id="GO:0046872">
    <property type="term" value="F:metal ion binding"/>
    <property type="evidence" value="ECO:0007669"/>
    <property type="project" value="UniProtKB-KW"/>
</dbReference>
<evidence type="ECO:0000256" key="2">
    <source>
        <dbReference type="ARBA" id="ARBA00022723"/>
    </source>
</evidence>
<dbReference type="InterPro" id="IPR038418">
    <property type="entry name" value="6-PTP_synth/QueD_sf"/>
</dbReference>
<accession>A0A6J7X541</accession>
<dbReference type="PANTHER" id="PTHR12589:SF7">
    <property type="entry name" value="6-PYRUVOYL TETRAHYDROBIOPTERIN SYNTHASE"/>
    <property type="match status" value="1"/>
</dbReference>
<gene>
    <name evidence="5" type="ORF">UFOVP386_32</name>
</gene>
<dbReference type="PANTHER" id="PTHR12589">
    <property type="entry name" value="PYRUVOYL TETRAHYDROBIOPTERIN SYNTHASE"/>
    <property type="match status" value="1"/>
</dbReference>
<evidence type="ECO:0000256" key="1">
    <source>
        <dbReference type="ARBA" id="ARBA00001947"/>
    </source>
</evidence>
<keyword evidence="2" id="KW-0479">Metal-binding</keyword>
<keyword evidence="4" id="KW-0456">Lyase</keyword>
<proteinExistence type="predicted"/>
<evidence type="ECO:0000256" key="3">
    <source>
        <dbReference type="ARBA" id="ARBA00022833"/>
    </source>
</evidence>
<keyword evidence="3" id="KW-0862">Zinc</keyword>
<sequence length="134" mass="15694">MIIEKKYHFYSAHRNEAGGEKCGRIHGHTYRVKCQFRFKEINEGGITCLFSDIDNLVEPIIKEYCHWFLIYENDPLVEVLELVNEPIKKLPFITSAENLSIWLLTRIKNETGLPIIQIELQETESSKVIYHAEN</sequence>
<dbReference type="Pfam" id="PF01242">
    <property type="entry name" value="PTPS"/>
    <property type="match status" value="1"/>
</dbReference>
<dbReference type="EMBL" id="LR798330">
    <property type="protein sequence ID" value="CAB5224196.1"/>
    <property type="molecule type" value="Genomic_DNA"/>
</dbReference>
<dbReference type="GO" id="GO:0016829">
    <property type="term" value="F:lyase activity"/>
    <property type="evidence" value="ECO:0007669"/>
    <property type="project" value="UniProtKB-KW"/>
</dbReference>
<organism evidence="5">
    <name type="scientific">uncultured Caudovirales phage</name>
    <dbReference type="NCBI Taxonomy" id="2100421"/>
    <lineage>
        <taxon>Viruses</taxon>
        <taxon>Duplodnaviria</taxon>
        <taxon>Heunggongvirae</taxon>
        <taxon>Uroviricota</taxon>
        <taxon>Caudoviricetes</taxon>
        <taxon>Peduoviridae</taxon>
        <taxon>Maltschvirus</taxon>
        <taxon>Maltschvirus maltsch</taxon>
    </lineage>
</organism>